<evidence type="ECO:0000256" key="1">
    <source>
        <dbReference type="SAM" id="Coils"/>
    </source>
</evidence>
<reference evidence="5 7" key="1">
    <citation type="journal article" date="2016" name="Sci. Rep.">
        <title>Accelerated dysbiosis of gut microbiota during aggravation of DSS-induced colitis by a butyrate-producing bacterium.</title>
        <authorList>
            <person name="Zhang Q."/>
            <person name="Wu Y."/>
            <person name="Wang J."/>
            <person name="Wu G."/>
            <person name="Long W."/>
            <person name="Xue Z."/>
            <person name="Wang L."/>
            <person name="Zhang X."/>
            <person name="Pang X."/>
            <person name="Zhao Y."/>
            <person name="Zhao L."/>
            <person name="Zhang C."/>
        </authorList>
    </citation>
    <scope>NUCLEOTIDE SEQUENCE [LARGE SCALE GENOMIC DNA]</scope>
    <source>
        <strain evidence="5 7">BPB5</strain>
    </source>
</reference>
<evidence type="ECO:0000256" key="3">
    <source>
        <dbReference type="SAM" id="SignalP"/>
    </source>
</evidence>
<dbReference type="EMBL" id="JAAITB010000043">
    <property type="protein sequence ID" value="NSJ80873.1"/>
    <property type="molecule type" value="Genomic_DNA"/>
</dbReference>
<evidence type="ECO:0000256" key="2">
    <source>
        <dbReference type="SAM" id="MobiDB-lite"/>
    </source>
</evidence>
<evidence type="ECO:0000313" key="6">
    <source>
        <dbReference type="EMBL" id="NSJ80873.1"/>
    </source>
</evidence>
<proteinExistence type="predicted"/>
<dbReference type="Pfam" id="PF01832">
    <property type="entry name" value="Glucosaminidase"/>
    <property type="match status" value="1"/>
</dbReference>
<dbReference type="Proteomes" id="UP000188159">
    <property type="component" value="Chromosome"/>
</dbReference>
<reference evidence="6 8" key="2">
    <citation type="journal article" date="2020" name="Cell Host Microbe">
        <title>Functional and Genomic Variation between Human-Derived Isolates of Lachnospiraceae Reveals Inter- and Intra-Species Diversity.</title>
        <authorList>
            <person name="Sorbara M.T."/>
            <person name="Littmann E.R."/>
            <person name="Fontana E."/>
            <person name="Moody T.U."/>
            <person name="Kohout C.E."/>
            <person name="Gjonbalaj M."/>
            <person name="Eaton V."/>
            <person name="Seok R."/>
            <person name="Leiner I.M."/>
            <person name="Pamer E.G."/>
        </authorList>
    </citation>
    <scope>NUCLEOTIDE SEQUENCE [LARGE SCALE GENOMIC DNA]</scope>
    <source>
        <strain evidence="6 8">MSK.14.57</strain>
    </source>
</reference>
<feature type="region of interest" description="Disordered" evidence="2">
    <location>
        <begin position="52"/>
        <end position="84"/>
    </location>
</feature>
<keyword evidence="3" id="KW-0732">Signal</keyword>
<gene>
    <name evidence="5" type="ORF">DO83_15295</name>
    <name evidence="6" type="ORF">G5A72_15080</name>
</gene>
<protein>
    <submittedName>
        <fullName evidence="6">Glucosaminidase domain-containing protein</fullName>
    </submittedName>
    <submittedName>
        <fullName evidence="5">Mannosyl-glycoprotein endo-beta-N-acetylglucosaminidase</fullName>
    </submittedName>
</protein>
<evidence type="ECO:0000313" key="7">
    <source>
        <dbReference type="Proteomes" id="UP000188159"/>
    </source>
</evidence>
<feature type="domain" description="Mannosyl-glycoprotein endo-beta-N-acetylglucosamidase-like" evidence="4">
    <location>
        <begin position="292"/>
        <end position="349"/>
    </location>
</feature>
<dbReference type="GO" id="GO:0004040">
    <property type="term" value="F:amidase activity"/>
    <property type="evidence" value="ECO:0007669"/>
    <property type="project" value="InterPro"/>
</dbReference>
<evidence type="ECO:0000313" key="5">
    <source>
        <dbReference type="EMBL" id="AQP40819.1"/>
    </source>
</evidence>
<keyword evidence="1" id="KW-0175">Coiled coil</keyword>
<organism evidence="5 7">
    <name type="scientific">Anaerostipes hadrus</name>
    <dbReference type="NCBI Taxonomy" id="649756"/>
    <lineage>
        <taxon>Bacteria</taxon>
        <taxon>Bacillati</taxon>
        <taxon>Bacillota</taxon>
        <taxon>Clostridia</taxon>
        <taxon>Lachnospirales</taxon>
        <taxon>Lachnospiraceae</taxon>
        <taxon>Anaerostipes</taxon>
    </lineage>
</organism>
<sequence>MFKQREEAIMRRKIMTAFVCAIMTISVIPVYADDTQTDQAVTTEVSTETAATVQETKRTQSKEQLKKKTTSKKHTKTKKTKLKKKEENKVIPMPTQVISKSSSDTIEGRIKDKQAKVKQLKKQKAKIEEEIRLEQQKARSINEFYKKYTANSKAEIALYGQEITPSMKISKKDEQLREDLYELADLFGDENLRTIASKYVFGINHPDFETLLDKNETIQLDQYLKNEQILPIKPMEEKVQTIKKQIKKFKGEIKKEEQTRYFNPNDVSALSHITVSDAKHILEGTALYDDAKAYVKAEEKYHVNAVFLMGIAAHESAWGTSRRAREDNNLTGYGVTSDHAKGINKSTKEAGLLATAETLHEKYLTSGGSYYVGTSAAAVNKHYCVGGEWAAAVVKNAYLLMNRL</sequence>
<dbReference type="AlphaFoldDB" id="A0A1Q2CB89"/>
<evidence type="ECO:0000259" key="4">
    <source>
        <dbReference type="Pfam" id="PF01832"/>
    </source>
</evidence>
<dbReference type="EMBL" id="CP012098">
    <property type="protein sequence ID" value="AQP40819.1"/>
    <property type="molecule type" value="Genomic_DNA"/>
</dbReference>
<dbReference type="InterPro" id="IPR002901">
    <property type="entry name" value="MGlyc_endo_b_GlcNAc-like_dom"/>
</dbReference>
<feature type="signal peptide" evidence="3">
    <location>
        <begin position="1"/>
        <end position="32"/>
    </location>
</feature>
<feature type="compositionally biased region" description="Basic and acidic residues" evidence="2">
    <location>
        <begin position="55"/>
        <end position="66"/>
    </location>
</feature>
<accession>A0A1Q2CB89</accession>
<dbReference type="Gene3D" id="1.10.530.10">
    <property type="match status" value="1"/>
</dbReference>
<keyword evidence="8" id="KW-1185">Reference proteome</keyword>
<evidence type="ECO:0000313" key="8">
    <source>
        <dbReference type="Proteomes" id="UP001644750"/>
    </source>
</evidence>
<reference evidence="6" key="3">
    <citation type="submission" date="2020-02" db="EMBL/GenBank/DDBJ databases">
        <authorList>
            <person name="Littmann E."/>
            <person name="Sorbara M."/>
        </authorList>
    </citation>
    <scope>NUCLEOTIDE SEQUENCE</scope>
    <source>
        <strain evidence="6">MSK.14.57</strain>
    </source>
</reference>
<dbReference type="Proteomes" id="UP001644750">
    <property type="component" value="Unassembled WGS sequence"/>
</dbReference>
<feature type="chain" id="PRO_5012253275" evidence="3">
    <location>
        <begin position="33"/>
        <end position="404"/>
    </location>
</feature>
<feature type="compositionally biased region" description="Basic residues" evidence="2">
    <location>
        <begin position="67"/>
        <end position="83"/>
    </location>
</feature>
<feature type="coiled-coil region" evidence="1">
    <location>
        <begin position="103"/>
        <end position="137"/>
    </location>
</feature>
<name>A0A1Q2CB89_ANAHA</name>